<dbReference type="Gene3D" id="1.10.287.950">
    <property type="entry name" value="Methyl-accepting chemotaxis protein"/>
    <property type="match status" value="1"/>
</dbReference>
<keyword evidence="3" id="KW-0472">Membrane</keyword>
<keyword evidence="3" id="KW-0812">Transmembrane</keyword>
<keyword evidence="3" id="KW-1133">Transmembrane helix</keyword>
<gene>
    <name evidence="5" type="ORF">EV662_103370</name>
</gene>
<sequence length="363" mass="38093">MQGSNRTTGSSRLSGSVFIKGAGLVAATAILVAAMVLTASTRSAYGIVKEHLANLLTEVSVSYAGNLAGHLKFGKLDAVEPVIAEYAERSGDHFVQVAVWNAEGERLLRSGTATADQSTAIADLARRALETGEIAIDRKTLTVGVPVLYGNGTTVGAFGAVWTSKGLMSEIVANSAPLMSVAGVIFLMMLGIATVLLRRMIGVPLDRVSVAMKKVADGAYDAEIPMTDNHDEVGIIARSLDALRDRLQRAAAADAELDGARAAQAHAVEQLGRGLNALATGDLTHTLDQTFAADYEQLRHDFNATVATLNEMLASIVENATEIHARAEEIGGASDDLSHRTENQAATLEETAAALDELTGSVR</sequence>
<feature type="transmembrane region" description="Helical" evidence="3">
    <location>
        <begin position="176"/>
        <end position="197"/>
    </location>
</feature>
<dbReference type="Proteomes" id="UP000294835">
    <property type="component" value="Unassembled WGS sequence"/>
</dbReference>
<dbReference type="InterPro" id="IPR003660">
    <property type="entry name" value="HAMP_dom"/>
</dbReference>
<dbReference type="OrthoDB" id="9765776at2"/>
<organism evidence="5 6">
    <name type="scientific">Rhodovulum marinum</name>
    <dbReference type="NCBI Taxonomy" id="320662"/>
    <lineage>
        <taxon>Bacteria</taxon>
        <taxon>Pseudomonadati</taxon>
        <taxon>Pseudomonadota</taxon>
        <taxon>Alphaproteobacteria</taxon>
        <taxon>Rhodobacterales</taxon>
        <taxon>Paracoccaceae</taxon>
        <taxon>Rhodovulum</taxon>
    </lineage>
</organism>
<dbReference type="RefSeq" id="WP_132461580.1">
    <property type="nucleotide sequence ID" value="NZ_SLXP01000003.1"/>
</dbReference>
<dbReference type="InterPro" id="IPR051310">
    <property type="entry name" value="MCP_chemotaxis"/>
</dbReference>
<protein>
    <submittedName>
        <fullName evidence="5">HAMP domain-containing protein</fullName>
    </submittedName>
</protein>
<dbReference type="PANTHER" id="PTHR43531">
    <property type="entry name" value="PROTEIN ICFG"/>
    <property type="match status" value="1"/>
</dbReference>
<dbReference type="GO" id="GO:0016020">
    <property type="term" value="C:membrane"/>
    <property type="evidence" value="ECO:0007669"/>
    <property type="project" value="InterPro"/>
</dbReference>
<dbReference type="SUPFAM" id="SSF58104">
    <property type="entry name" value="Methyl-accepting chemotaxis protein (MCP) signaling domain"/>
    <property type="match status" value="1"/>
</dbReference>
<evidence type="ECO:0000259" key="4">
    <source>
        <dbReference type="PROSITE" id="PS50885"/>
    </source>
</evidence>
<evidence type="ECO:0000256" key="3">
    <source>
        <dbReference type="SAM" id="Phobius"/>
    </source>
</evidence>
<dbReference type="GO" id="GO:0006935">
    <property type="term" value="P:chemotaxis"/>
    <property type="evidence" value="ECO:0007669"/>
    <property type="project" value="UniProtKB-KW"/>
</dbReference>
<comment type="similarity">
    <text evidence="2">Belongs to the methyl-accepting chemotaxis (MCP) protein family.</text>
</comment>
<dbReference type="SMART" id="SM00304">
    <property type="entry name" value="HAMP"/>
    <property type="match status" value="2"/>
</dbReference>
<reference evidence="5 6" key="1">
    <citation type="submission" date="2019-03" db="EMBL/GenBank/DDBJ databases">
        <title>Genomic Encyclopedia of Type Strains, Phase IV (KMG-IV): sequencing the most valuable type-strain genomes for metagenomic binning, comparative biology and taxonomic classification.</title>
        <authorList>
            <person name="Goeker M."/>
        </authorList>
    </citation>
    <scope>NUCLEOTIDE SEQUENCE [LARGE SCALE GENOMIC DNA]</scope>
    <source>
        <strain evidence="5 6">DSM 18063</strain>
    </source>
</reference>
<dbReference type="SUPFAM" id="SSF158472">
    <property type="entry name" value="HAMP domain-like"/>
    <property type="match status" value="1"/>
</dbReference>
<evidence type="ECO:0000256" key="2">
    <source>
        <dbReference type="ARBA" id="ARBA00029447"/>
    </source>
</evidence>
<evidence type="ECO:0000256" key="1">
    <source>
        <dbReference type="ARBA" id="ARBA00022500"/>
    </source>
</evidence>
<keyword evidence="1" id="KW-0145">Chemotaxis</keyword>
<proteinExistence type="inferred from homology"/>
<feature type="domain" description="HAMP" evidence="4">
    <location>
        <begin position="199"/>
        <end position="252"/>
    </location>
</feature>
<dbReference type="AlphaFoldDB" id="A0A4R2Q3Z7"/>
<accession>A0A4R2Q3Z7</accession>
<dbReference type="Pfam" id="PF00672">
    <property type="entry name" value="HAMP"/>
    <property type="match status" value="1"/>
</dbReference>
<feature type="non-terminal residue" evidence="5">
    <location>
        <position position="363"/>
    </location>
</feature>
<dbReference type="PANTHER" id="PTHR43531:SF11">
    <property type="entry name" value="METHYL-ACCEPTING CHEMOTAXIS PROTEIN 3"/>
    <property type="match status" value="1"/>
</dbReference>
<feature type="domain" description="HAMP" evidence="4">
    <location>
        <begin position="262"/>
        <end position="314"/>
    </location>
</feature>
<feature type="transmembrane region" description="Helical" evidence="3">
    <location>
        <begin position="143"/>
        <end position="164"/>
    </location>
</feature>
<dbReference type="Gene3D" id="6.10.340.10">
    <property type="match status" value="1"/>
</dbReference>
<evidence type="ECO:0000313" key="6">
    <source>
        <dbReference type="Proteomes" id="UP000294835"/>
    </source>
</evidence>
<evidence type="ECO:0000313" key="5">
    <source>
        <dbReference type="EMBL" id="TCP42458.1"/>
    </source>
</evidence>
<dbReference type="PROSITE" id="PS50885">
    <property type="entry name" value="HAMP"/>
    <property type="match status" value="2"/>
</dbReference>
<dbReference type="EMBL" id="SLXP01000003">
    <property type="protein sequence ID" value="TCP42458.1"/>
    <property type="molecule type" value="Genomic_DNA"/>
</dbReference>
<comment type="caution">
    <text evidence="5">The sequence shown here is derived from an EMBL/GenBank/DDBJ whole genome shotgun (WGS) entry which is preliminary data.</text>
</comment>
<keyword evidence="6" id="KW-1185">Reference proteome</keyword>
<dbReference type="CDD" id="cd06225">
    <property type="entry name" value="HAMP"/>
    <property type="match status" value="1"/>
</dbReference>
<name>A0A4R2Q3Z7_9RHOB</name>
<feature type="transmembrane region" description="Helical" evidence="3">
    <location>
        <begin position="17"/>
        <end position="39"/>
    </location>
</feature>
<dbReference type="GO" id="GO:0007165">
    <property type="term" value="P:signal transduction"/>
    <property type="evidence" value="ECO:0007669"/>
    <property type="project" value="InterPro"/>
</dbReference>